<keyword evidence="7" id="KW-1185">Reference proteome</keyword>
<evidence type="ECO:0000259" key="5">
    <source>
        <dbReference type="PROSITE" id="PS50893"/>
    </source>
</evidence>
<comment type="similarity">
    <text evidence="1">Belongs to the ABC transporter superfamily.</text>
</comment>
<dbReference type="EMBL" id="BSNI01000001">
    <property type="protein sequence ID" value="GLQ16358.1"/>
    <property type="molecule type" value="Genomic_DNA"/>
</dbReference>
<dbReference type="SMART" id="SM00382">
    <property type="entry name" value="AAA"/>
    <property type="match status" value="1"/>
</dbReference>
<evidence type="ECO:0000256" key="1">
    <source>
        <dbReference type="ARBA" id="ARBA00005417"/>
    </source>
</evidence>
<dbReference type="Pfam" id="PF00005">
    <property type="entry name" value="ABC_tran"/>
    <property type="match status" value="1"/>
</dbReference>
<protein>
    <submittedName>
        <fullName evidence="6">Molybdenum import ATP-binding protein ModC</fullName>
    </submittedName>
</protein>
<keyword evidence="4 6" id="KW-0067">ATP-binding</keyword>
<organism evidence="6 7">
    <name type="scientific">Maritalea porphyrae</name>
    <dbReference type="NCBI Taxonomy" id="880732"/>
    <lineage>
        <taxon>Bacteria</taxon>
        <taxon>Pseudomonadati</taxon>
        <taxon>Pseudomonadota</taxon>
        <taxon>Alphaproteobacteria</taxon>
        <taxon>Hyphomicrobiales</taxon>
        <taxon>Devosiaceae</taxon>
        <taxon>Maritalea</taxon>
    </lineage>
</organism>
<dbReference type="Gene3D" id="3.40.50.300">
    <property type="entry name" value="P-loop containing nucleotide triphosphate hydrolases"/>
    <property type="match status" value="1"/>
</dbReference>
<dbReference type="Gene3D" id="2.40.50.100">
    <property type="match status" value="1"/>
</dbReference>
<name>A0ABQ5UP35_9HYPH</name>
<evidence type="ECO:0000256" key="4">
    <source>
        <dbReference type="ARBA" id="ARBA00022840"/>
    </source>
</evidence>
<reference evidence="6" key="1">
    <citation type="journal article" date="2014" name="Int. J. Syst. Evol. Microbiol.">
        <title>Complete genome of a new Firmicutes species belonging to the dominant human colonic microbiota ('Ruminococcus bicirculans') reveals two chromosomes and a selective capacity to utilize plant glucans.</title>
        <authorList>
            <consortium name="NISC Comparative Sequencing Program"/>
            <person name="Wegmann U."/>
            <person name="Louis P."/>
            <person name="Goesmann A."/>
            <person name="Henrissat B."/>
            <person name="Duncan S.H."/>
            <person name="Flint H.J."/>
        </authorList>
    </citation>
    <scope>NUCLEOTIDE SEQUENCE</scope>
    <source>
        <strain evidence="6">NBRC 107169</strain>
    </source>
</reference>
<dbReference type="PROSITE" id="PS50893">
    <property type="entry name" value="ABC_TRANSPORTER_2"/>
    <property type="match status" value="1"/>
</dbReference>
<evidence type="ECO:0000313" key="6">
    <source>
        <dbReference type="EMBL" id="GLQ16358.1"/>
    </source>
</evidence>
<dbReference type="RefSeq" id="WP_284361935.1">
    <property type="nucleotide sequence ID" value="NZ_BSNI01000001.1"/>
</dbReference>
<dbReference type="InterPro" id="IPR003439">
    <property type="entry name" value="ABC_transporter-like_ATP-bd"/>
</dbReference>
<dbReference type="SUPFAM" id="SSF52540">
    <property type="entry name" value="P-loop containing nucleoside triphosphate hydrolases"/>
    <property type="match status" value="1"/>
</dbReference>
<gene>
    <name evidence="6" type="primary">modC</name>
    <name evidence="6" type="ORF">GCM10007879_06070</name>
</gene>
<comment type="caution">
    <text evidence="6">The sequence shown here is derived from an EMBL/GenBank/DDBJ whole genome shotgun (WGS) entry which is preliminary data.</text>
</comment>
<dbReference type="Pfam" id="PF03459">
    <property type="entry name" value="TOBE"/>
    <property type="match status" value="1"/>
</dbReference>
<evidence type="ECO:0000256" key="2">
    <source>
        <dbReference type="ARBA" id="ARBA00022448"/>
    </source>
</evidence>
<evidence type="ECO:0000256" key="3">
    <source>
        <dbReference type="ARBA" id="ARBA00022741"/>
    </source>
</evidence>
<keyword evidence="3" id="KW-0547">Nucleotide-binding</keyword>
<dbReference type="InterPro" id="IPR017871">
    <property type="entry name" value="ABC_transporter-like_CS"/>
</dbReference>
<dbReference type="PANTHER" id="PTHR43514">
    <property type="entry name" value="ABC TRANSPORTER I FAMILY MEMBER 10"/>
    <property type="match status" value="1"/>
</dbReference>
<dbReference type="InterPro" id="IPR003593">
    <property type="entry name" value="AAA+_ATPase"/>
</dbReference>
<dbReference type="InterPro" id="IPR050334">
    <property type="entry name" value="Molybdenum_import_ModC"/>
</dbReference>
<accession>A0ABQ5UP35</accession>
<dbReference type="InterPro" id="IPR005116">
    <property type="entry name" value="Transp-assoc_OB_typ1"/>
</dbReference>
<dbReference type="PROSITE" id="PS00211">
    <property type="entry name" value="ABC_TRANSPORTER_1"/>
    <property type="match status" value="1"/>
</dbReference>
<keyword evidence="2" id="KW-0813">Transport</keyword>
<dbReference type="Proteomes" id="UP001161405">
    <property type="component" value="Unassembled WGS sequence"/>
</dbReference>
<dbReference type="PANTHER" id="PTHR43514:SF4">
    <property type="entry name" value="ABC TRANSPORTER I FAMILY MEMBER 10"/>
    <property type="match status" value="1"/>
</dbReference>
<feature type="domain" description="ABC transporter" evidence="5">
    <location>
        <begin position="1"/>
        <end position="219"/>
    </location>
</feature>
<dbReference type="SUPFAM" id="SSF50331">
    <property type="entry name" value="MOP-like"/>
    <property type="match status" value="1"/>
</dbReference>
<dbReference type="GO" id="GO:0005524">
    <property type="term" value="F:ATP binding"/>
    <property type="evidence" value="ECO:0007669"/>
    <property type="project" value="UniProtKB-KW"/>
</dbReference>
<proteinExistence type="inferred from homology"/>
<reference evidence="6" key="2">
    <citation type="submission" date="2023-01" db="EMBL/GenBank/DDBJ databases">
        <title>Draft genome sequence of Maritalea porphyrae strain NBRC 107169.</title>
        <authorList>
            <person name="Sun Q."/>
            <person name="Mori K."/>
        </authorList>
    </citation>
    <scope>NUCLEOTIDE SEQUENCE</scope>
    <source>
        <strain evidence="6">NBRC 107169</strain>
    </source>
</reference>
<dbReference type="InterPro" id="IPR008995">
    <property type="entry name" value="Mo/tungstate-bd_C_term_dom"/>
</dbReference>
<evidence type="ECO:0000313" key="7">
    <source>
        <dbReference type="Proteomes" id="UP001161405"/>
    </source>
</evidence>
<dbReference type="InterPro" id="IPR027417">
    <property type="entry name" value="P-loop_NTPase"/>
</dbReference>
<sequence>MLEVDIQGIRGNSSALFQFRALPGITAIVGPSGAGKTSLLRALAGLDVPTSGRISLNETPLTGAPEMRDIGMVFQEPRLLPHLNIRSNIELGRQSIVSIDQLAHDLGINALLDRMPHGLSGGEKQRVMIARALFGSPKLMLFDEPLSAIDPRLKTDLIALVRQHFADAKIPVLYVTHQMDEAAQLANELIAIDAGQIVAQGPIAETMAKLDGAAFFENGITSVLNGRVAAIDKRFDLAQIAIGEQLVDLPARNMAVGEEVRLRVWARDVLLAKERLVGVSARNQLLGAVETISMTDQAHADILVRVEGSLVRARVMCKTVSDMEMAVNQPIFVVFKSASVE</sequence>